<evidence type="ECO:0000313" key="2">
    <source>
        <dbReference type="EMBL" id="CAH1788146.1"/>
    </source>
</evidence>
<sequence length="431" mass="48386">MSAMTAARIGGTEAVAQNTMLSDSVWRTRPHFSTYLTTDVNAGANTVEQIEHNRRQRHMKFPKLSGRGDVDSFQKPGNTAFIKFNDIGDHRSTAPLRSFDNIVDPVSGFVAVAAELDRNTGRLKMAPMGQIPDTPQTSTPQTTNSIRKNMTAAPRETQRLTVSEPGPPSTWNSRSVSDASIRASLGGWTSDVDPRKAEKEKNSKPKTADTQWRDNLALKYSYTPSTQRAYEEVPWDNVLPPKQWPATSTLEERPDMISQRFATKRYDSEANKWQGIGRSWDWFQTRKGHYKHGPNQIVFCSPCPRQKQIPLYGGCVGGENLDEIDNAAERFQPLTVKRVDLPRFTDTAHRPNIPKYTGCTLYQRQYSPAHSKTATPEPQTTARVHRSLPDATNVTQEFKRDSQMSKMVTTVPPNNPFNKKPTHTVTVMGPV</sequence>
<comment type="caution">
    <text evidence="2">The sequence shown here is derived from an EMBL/GenBank/DDBJ whole genome shotgun (WGS) entry which is preliminary data.</text>
</comment>
<dbReference type="Proteomes" id="UP000749559">
    <property type="component" value="Unassembled WGS sequence"/>
</dbReference>
<dbReference type="PANTHER" id="PTHR34759:SF1">
    <property type="entry name" value="SPERMATOGENESIS-ASSOCIATED PROTEIN 48"/>
    <property type="match status" value="1"/>
</dbReference>
<dbReference type="PANTHER" id="PTHR34759">
    <property type="entry name" value="SPERMATOGENESIS-ASSOCIATED PROTEIN 48"/>
    <property type="match status" value="1"/>
</dbReference>
<gene>
    <name evidence="2" type="ORF">OFUS_LOCUS13735</name>
</gene>
<proteinExistence type="predicted"/>
<keyword evidence="3" id="KW-1185">Reference proteome</keyword>
<feature type="compositionally biased region" description="Basic and acidic residues" evidence="1">
    <location>
        <begin position="192"/>
        <end position="207"/>
    </location>
</feature>
<dbReference type="EMBL" id="CAIIXF020000007">
    <property type="protein sequence ID" value="CAH1788146.1"/>
    <property type="molecule type" value="Genomic_DNA"/>
</dbReference>
<evidence type="ECO:0000313" key="3">
    <source>
        <dbReference type="Proteomes" id="UP000749559"/>
    </source>
</evidence>
<evidence type="ECO:0000256" key="1">
    <source>
        <dbReference type="SAM" id="MobiDB-lite"/>
    </source>
</evidence>
<feature type="compositionally biased region" description="Low complexity" evidence="1">
    <location>
        <begin position="130"/>
        <end position="143"/>
    </location>
</feature>
<feature type="region of interest" description="Disordered" evidence="1">
    <location>
        <begin position="410"/>
        <end position="431"/>
    </location>
</feature>
<dbReference type="OrthoDB" id="5983862at2759"/>
<dbReference type="InterPro" id="IPR027867">
    <property type="entry name" value="SPATA48"/>
</dbReference>
<accession>A0A8J1UID5</accession>
<protein>
    <submittedName>
        <fullName evidence="2">Uncharacterized protein</fullName>
    </submittedName>
</protein>
<dbReference type="Pfam" id="PF15073">
    <property type="entry name" value="SPATA48"/>
    <property type="match status" value="1"/>
</dbReference>
<name>A0A8J1UID5_OWEFU</name>
<organism evidence="2 3">
    <name type="scientific">Owenia fusiformis</name>
    <name type="common">Polychaete worm</name>
    <dbReference type="NCBI Taxonomy" id="6347"/>
    <lineage>
        <taxon>Eukaryota</taxon>
        <taxon>Metazoa</taxon>
        <taxon>Spiralia</taxon>
        <taxon>Lophotrochozoa</taxon>
        <taxon>Annelida</taxon>
        <taxon>Polychaeta</taxon>
        <taxon>Sedentaria</taxon>
        <taxon>Canalipalpata</taxon>
        <taxon>Sabellida</taxon>
        <taxon>Oweniida</taxon>
        <taxon>Oweniidae</taxon>
        <taxon>Owenia</taxon>
    </lineage>
</organism>
<feature type="compositionally biased region" description="Polar residues" evidence="1">
    <location>
        <begin position="169"/>
        <end position="178"/>
    </location>
</feature>
<dbReference type="AlphaFoldDB" id="A0A8J1UID5"/>
<feature type="region of interest" description="Disordered" evidence="1">
    <location>
        <begin position="125"/>
        <end position="210"/>
    </location>
</feature>
<reference evidence="2" key="1">
    <citation type="submission" date="2022-03" db="EMBL/GenBank/DDBJ databases">
        <authorList>
            <person name="Martin C."/>
        </authorList>
    </citation>
    <scope>NUCLEOTIDE SEQUENCE</scope>
</reference>